<evidence type="ECO:0000256" key="1">
    <source>
        <dbReference type="ARBA" id="ARBA00008875"/>
    </source>
</evidence>
<feature type="chain" id="PRO_5015483575" evidence="5">
    <location>
        <begin position="21"/>
        <end position="456"/>
    </location>
</feature>
<dbReference type="EMBL" id="QEKH01000005">
    <property type="protein sequence ID" value="PVY44707.1"/>
    <property type="molecule type" value="Genomic_DNA"/>
</dbReference>
<dbReference type="PANTHER" id="PTHR12631">
    <property type="entry name" value="ALPHA-L-IDURONIDASE"/>
    <property type="match status" value="1"/>
</dbReference>
<keyword evidence="3" id="KW-0326">Glycosidase</keyword>
<feature type="domain" description="Glycosyl hydrolases family 39 N-terminal catalytic" evidence="6">
    <location>
        <begin position="88"/>
        <end position="284"/>
    </location>
</feature>
<reference evidence="7 8" key="1">
    <citation type="submission" date="2018-04" db="EMBL/GenBank/DDBJ databases">
        <title>Genomic Encyclopedia of Type Strains, Phase IV (KMG-IV): sequencing the most valuable type-strain genomes for metagenomic binning, comparative biology and taxonomic classification.</title>
        <authorList>
            <person name="Goeker M."/>
        </authorList>
    </citation>
    <scope>NUCLEOTIDE SEQUENCE [LARGE SCALE GENOMIC DNA]</scope>
    <source>
        <strain evidence="7 8">DSM 14823</strain>
    </source>
</reference>
<dbReference type="GO" id="GO:0004553">
    <property type="term" value="F:hydrolase activity, hydrolyzing O-glycosyl compounds"/>
    <property type="evidence" value="ECO:0007669"/>
    <property type="project" value="TreeGrafter"/>
</dbReference>
<evidence type="ECO:0000256" key="4">
    <source>
        <dbReference type="SAM" id="MobiDB-lite"/>
    </source>
</evidence>
<comment type="similarity">
    <text evidence="1">Belongs to the glycosyl hydrolase 39 family.</text>
</comment>
<evidence type="ECO:0000313" key="7">
    <source>
        <dbReference type="EMBL" id="PVY44707.1"/>
    </source>
</evidence>
<sequence>MLRTFCTGVAALAFAASLSAAPEIEVDIAKQTGTINRKLAGVSQGGNAGSFFKPAIRKGLEGLPLPLVRIEMITNSRPHALYDASTGKFNWTKLDEEIEAVRKAGGEVIINLFSTPQHLASDPAAKVPAFTPPKDFRAYAEFCAEIVRHVNIDRKYGVKYWEFWNEPSGSWFWTDWKNGNRRFFELYGMVANAVKQTDPGALVGGFGDNAQYPEHYAGWFRYLKENPAPLDFITIHYYGDWAGKNGTPAPQNYVRFAERMQELCRRELGRELPLFYTEWNLPAESVNRFPAAQVAAWTGYALAAMQEYGKIDGAAFFRIEHYRDPASSLLDPQGNRRTASRVLQAFAELPEQQLAVPVSPEDTAVLAAGNADAAAVLISRYAPAGDATAMTVPVRFRNLRPDAAYAVSIAQEDSTSASRLGASAPQEQSHRSDEEGNLTIPVRLEPFSVAGLTLRR</sequence>
<dbReference type="AlphaFoldDB" id="A0A2U1B840"/>
<feature type="signal peptide" evidence="5">
    <location>
        <begin position="1"/>
        <end position="20"/>
    </location>
</feature>
<dbReference type="PANTHER" id="PTHR12631:SF10">
    <property type="entry name" value="BETA-XYLOSIDASE-LIKE PROTEIN-RELATED"/>
    <property type="match status" value="1"/>
</dbReference>
<name>A0A2U1B840_9BACT</name>
<accession>A0A2U1B840</accession>
<evidence type="ECO:0000256" key="3">
    <source>
        <dbReference type="ARBA" id="ARBA00023295"/>
    </source>
</evidence>
<dbReference type="RefSeq" id="WP_116883033.1">
    <property type="nucleotide sequence ID" value="NZ_CABMMC010000003.1"/>
</dbReference>
<evidence type="ECO:0000256" key="2">
    <source>
        <dbReference type="ARBA" id="ARBA00022801"/>
    </source>
</evidence>
<evidence type="ECO:0000313" key="8">
    <source>
        <dbReference type="Proteomes" id="UP000245959"/>
    </source>
</evidence>
<keyword evidence="2" id="KW-0378">Hydrolase</keyword>
<dbReference type="InterPro" id="IPR049166">
    <property type="entry name" value="GH39_cat"/>
</dbReference>
<dbReference type="InterPro" id="IPR051923">
    <property type="entry name" value="Glycosyl_Hydrolase_39"/>
</dbReference>
<protein>
    <submittedName>
        <fullName evidence="7">Xylan 1,4-beta-xylosidase</fullName>
    </submittedName>
</protein>
<dbReference type="SUPFAM" id="SSF51445">
    <property type="entry name" value="(Trans)glycosidases"/>
    <property type="match status" value="1"/>
</dbReference>
<keyword evidence="5" id="KW-0732">Signal</keyword>
<proteinExistence type="inferred from homology"/>
<dbReference type="GeneID" id="78294355"/>
<feature type="region of interest" description="Disordered" evidence="4">
    <location>
        <begin position="416"/>
        <end position="438"/>
    </location>
</feature>
<organism evidence="7 8">
    <name type="scientific">Victivallis vadensis</name>
    <dbReference type="NCBI Taxonomy" id="172901"/>
    <lineage>
        <taxon>Bacteria</taxon>
        <taxon>Pseudomonadati</taxon>
        <taxon>Lentisphaerota</taxon>
        <taxon>Lentisphaeria</taxon>
        <taxon>Victivallales</taxon>
        <taxon>Victivallaceae</taxon>
        <taxon>Victivallis</taxon>
    </lineage>
</organism>
<gene>
    <name evidence="7" type="ORF">C8D82_10536</name>
</gene>
<dbReference type="Gene3D" id="3.20.20.80">
    <property type="entry name" value="Glycosidases"/>
    <property type="match status" value="1"/>
</dbReference>
<dbReference type="InterPro" id="IPR017853">
    <property type="entry name" value="GH"/>
</dbReference>
<dbReference type="Pfam" id="PF01229">
    <property type="entry name" value="Glyco_hydro_39"/>
    <property type="match status" value="1"/>
</dbReference>
<evidence type="ECO:0000259" key="6">
    <source>
        <dbReference type="Pfam" id="PF01229"/>
    </source>
</evidence>
<keyword evidence="8" id="KW-1185">Reference proteome</keyword>
<evidence type="ECO:0000256" key="5">
    <source>
        <dbReference type="SAM" id="SignalP"/>
    </source>
</evidence>
<comment type="caution">
    <text evidence="7">The sequence shown here is derived from an EMBL/GenBank/DDBJ whole genome shotgun (WGS) entry which is preliminary data.</text>
</comment>
<dbReference type="Proteomes" id="UP000245959">
    <property type="component" value="Unassembled WGS sequence"/>
</dbReference>
<dbReference type="OrthoDB" id="9776971at2"/>